<dbReference type="Proteomes" id="UP001358586">
    <property type="component" value="Chromosome 4"/>
</dbReference>
<dbReference type="EMBL" id="JARKNE010000004">
    <property type="protein sequence ID" value="KAK5834891.1"/>
    <property type="molecule type" value="Genomic_DNA"/>
</dbReference>
<evidence type="ECO:0000313" key="2">
    <source>
        <dbReference type="Proteomes" id="UP001358586"/>
    </source>
</evidence>
<sequence length="110" mass="12477">MVTILRFSLGAVTSLRRRNTLQKSSCYKFYNKKLLRLIVGTLGKVVKVNYNTTVGKRGKFARFAVVVDLMKPLKVFVELMVPHFVLSMRGFLRFATSVDAMATGKMNARQ</sequence>
<protein>
    <submittedName>
        <fullName evidence="1">Uncharacterized protein</fullName>
    </submittedName>
</protein>
<gene>
    <name evidence="1" type="ORF">PVK06_010571</name>
</gene>
<accession>A0ABR0Q7A3</accession>
<reference evidence="1 2" key="1">
    <citation type="submission" date="2023-03" db="EMBL/GenBank/DDBJ databases">
        <title>WGS of Gossypium arboreum.</title>
        <authorList>
            <person name="Yu D."/>
        </authorList>
    </citation>
    <scope>NUCLEOTIDE SEQUENCE [LARGE SCALE GENOMIC DNA]</scope>
    <source>
        <tissue evidence="1">Leaf</tissue>
    </source>
</reference>
<name>A0ABR0Q7A3_GOSAR</name>
<comment type="caution">
    <text evidence="1">The sequence shown here is derived from an EMBL/GenBank/DDBJ whole genome shotgun (WGS) entry which is preliminary data.</text>
</comment>
<organism evidence="1 2">
    <name type="scientific">Gossypium arboreum</name>
    <name type="common">Tree cotton</name>
    <name type="synonym">Gossypium nanking</name>
    <dbReference type="NCBI Taxonomy" id="29729"/>
    <lineage>
        <taxon>Eukaryota</taxon>
        <taxon>Viridiplantae</taxon>
        <taxon>Streptophyta</taxon>
        <taxon>Embryophyta</taxon>
        <taxon>Tracheophyta</taxon>
        <taxon>Spermatophyta</taxon>
        <taxon>Magnoliopsida</taxon>
        <taxon>eudicotyledons</taxon>
        <taxon>Gunneridae</taxon>
        <taxon>Pentapetalae</taxon>
        <taxon>rosids</taxon>
        <taxon>malvids</taxon>
        <taxon>Malvales</taxon>
        <taxon>Malvaceae</taxon>
        <taxon>Malvoideae</taxon>
        <taxon>Gossypium</taxon>
    </lineage>
</organism>
<evidence type="ECO:0000313" key="1">
    <source>
        <dbReference type="EMBL" id="KAK5834891.1"/>
    </source>
</evidence>
<keyword evidence="2" id="KW-1185">Reference proteome</keyword>
<proteinExistence type="predicted"/>